<evidence type="ECO:0000256" key="1">
    <source>
        <dbReference type="ARBA" id="ARBA00001936"/>
    </source>
</evidence>
<dbReference type="InterPro" id="IPR005135">
    <property type="entry name" value="Endo/exonuclease/phosphatase"/>
</dbReference>
<dbReference type="EMBL" id="VIUW01000005">
    <property type="protein sequence ID" value="TWD13374.1"/>
    <property type="molecule type" value="Genomic_DNA"/>
</dbReference>
<keyword evidence="4" id="KW-0479">Metal-binding</keyword>
<organism evidence="10 11">
    <name type="scientific">Marihabitans asiaticum</name>
    <dbReference type="NCBI Taxonomy" id="415218"/>
    <lineage>
        <taxon>Bacteria</taxon>
        <taxon>Bacillati</taxon>
        <taxon>Actinomycetota</taxon>
        <taxon>Actinomycetes</taxon>
        <taxon>Micrococcales</taxon>
        <taxon>Intrasporangiaceae</taxon>
        <taxon>Marihabitans</taxon>
    </lineage>
</organism>
<dbReference type="InterPro" id="IPR051547">
    <property type="entry name" value="TDP2-like"/>
</dbReference>
<evidence type="ECO:0000256" key="4">
    <source>
        <dbReference type="ARBA" id="ARBA00022723"/>
    </source>
</evidence>
<evidence type="ECO:0000256" key="6">
    <source>
        <dbReference type="ARBA" id="ARBA00022801"/>
    </source>
</evidence>
<dbReference type="GO" id="GO:0006281">
    <property type="term" value="P:DNA repair"/>
    <property type="evidence" value="ECO:0007669"/>
    <property type="project" value="UniProtKB-KW"/>
</dbReference>
<keyword evidence="3" id="KW-0540">Nuclease</keyword>
<dbReference type="Proteomes" id="UP000315628">
    <property type="component" value="Unassembled WGS sequence"/>
</dbReference>
<feature type="domain" description="Endonuclease/exonuclease/phosphatase" evidence="9">
    <location>
        <begin position="6"/>
        <end position="213"/>
    </location>
</feature>
<dbReference type="PANTHER" id="PTHR15822:SF4">
    <property type="entry name" value="TYROSYL-DNA PHOSPHODIESTERASE 2"/>
    <property type="match status" value="1"/>
</dbReference>
<keyword evidence="8" id="KW-0234">DNA repair</keyword>
<evidence type="ECO:0000256" key="8">
    <source>
        <dbReference type="ARBA" id="ARBA00023204"/>
    </source>
</evidence>
<keyword evidence="11" id="KW-1185">Reference proteome</keyword>
<keyword evidence="6 10" id="KW-0378">Hydrolase</keyword>
<evidence type="ECO:0000256" key="5">
    <source>
        <dbReference type="ARBA" id="ARBA00022763"/>
    </source>
</evidence>
<evidence type="ECO:0000313" key="11">
    <source>
        <dbReference type="Proteomes" id="UP000315628"/>
    </source>
</evidence>
<dbReference type="AlphaFoldDB" id="A0A560W6Y3"/>
<comment type="cofactor">
    <cofactor evidence="1">
        <name>Mn(2+)</name>
        <dbReference type="ChEBI" id="CHEBI:29035"/>
    </cofactor>
</comment>
<dbReference type="SUPFAM" id="SSF56219">
    <property type="entry name" value="DNase I-like"/>
    <property type="match status" value="1"/>
</dbReference>
<evidence type="ECO:0000256" key="3">
    <source>
        <dbReference type="ARBA" id="ARBA00022722"/>
    </source>
</evidence>
<dbReference type="RefSeq" id="WP_170236303.1">
    <property type="nucleotide sequence ID" value="NZ_BAAAYT010000002.1"/>
</dbReference>
<evidence type="ECO:0000259" key="9">
    <source>
        <dbReference type="Pfam" id="PF03372"/>
    </source>
</evidence>
<dbReference type="PANTHER" id="PTHR15822">
    <property type="entry name" value="TRAF AND TNF RECEPTOR-ASSOCIATED PROTEIN"/>
    <property type="match status" value="1"/>
</dbReference>
<evidence type="ECO:0000256" key="2">
    <source>
        <dbReference type="ARBA" id="ARBA00001946"/>
    </source>
</evidence>
<dbReference type="GO" id="GO:0046872">
    <property type="term" value="F:metal ion binding"/>
    <property type="evidence" value="ECO:0007669"/>
    <property type="project" value="UniProtKB-KW"/>
</dbReference>
<keyword evidence="10" id="KW-0269">Exonuclease</keyword>
<comment type="cofactor">
    <cofactor evidence="2">
        <name>Mg(2+)</name>
        <dbReference type="ChEBI" id="CHEBI:18420"/>
    </cofactor>
</comment>
<accession>A0A560W6Y3</accession>
<keyword evidence="7" id="KW-0460">Magnesium</keyword>
<dbReference type="InterPro" id="IPR036691">
    <property type="entry name" value="Endo/exonu/phosph_ase_sf"/>
</dbReference>
<dbReference type="GO" id="GO:0004519">
    <property type="term" value="F:endonuclease activity"/>
    <property type="evidence" value="ECO:0007669"/>
    <property type="project" value="UniProtKB-KW"/>
</dbReference>
<proteinExistence type="predicted"/>
<dbReference type="Pfam" id="PF03372">
    <property type="entry name" value="Exo_endo_phos"/>
    <property type="match status" value="1"/>
</dbReference>
<evidence type="ECO:0000313" key="10">
    <source>
        <dbReference type="EMBL" id="TWD13374.1"/>
    </source>
</evidence>
<reference evidence="10 11" key="1">
    <citation type="submission" date="2019-06" db="EMBL/GenBank/DDBJ databases">
        <title>Sequencing the genomes of 1000 actinobacteria strains.</title>
        <authorList>
            <person name="Klenk H.-P."/>
        </authorList>
    </citation>
    <scope>NUCLEOTIDE SEQUENCE [LARGE SCALE GENOMIC DNA]</scope>
    <source>
        <strain evidence="10 11">DSM 18935</strain>
    </source>
</reference>
<dbReference type="Gene3D" id="3.60.10.10">
    <property type="entry name" value="Endonuclease/exonuclease/phosphatase"/>
    <property type="match status" value="1"/>
</dbReference>
<keyword evidence="5" id="KW-0227">DNA damage</keyword>
<evidence type="ECO:0000256" key="7">
    <source>
        <dbReference type="ARBA" id="ARBA00022842"/>
    </source>
</evidence>
<comment type="caution">
    <text evidence="10">The sequence shown here is derived from an EMBL/GenBank/DDBJ whole genome shotgun (WGS) entry which is preliminary data.</text>
</comment>
<protein>
    <submittedName>
        <fullName evidence="10">Endonuclease/exonuclease/phosphatase family metal-dependent hydrolase</fullName>
    </submittedName>
</protein>
<name>A0A560W6Y3_9MICO</name>
<dbReference type="GO" id="GO:0004527">
    <property type="term" value="F:exonuclease activity"/>
    <property type="evidence" value="ECO:0007669"/>
    <property type="project" value="UniProtKB-KW"/>
</dbReference>
<gene>
    <name evidence="10" type="ORF">FB557_2775</name>
</gene>
<keyword evidence="10" id="KW-0255">Endonuclease</keyword>
<sequence>MTLRVATYNIRALQDDVSALVRVIRAIDPDVLCLQEVPWIPPVSSRVTDLARRCGLVWSGRSQRSGQTSVLTNLRTNVLSVSHHHLPAAARWDQRGFAVTRVAPFGHAHVSVASVHLSLDTDERVRHTRSILARLEELPGPALLAGDLNEQSDGRAWQLISARMQPVSPLEPTFPARHPDRVLDVVFATDDITVLPQRGARLDPDDLVAASDHLPVWVDIDLPEVPGTTSASAGSGE</sequence>